<evidence type="ECO:0000256" key="5">
    <source>
        <dbReference type="ARBA" id="ARBA00022964"/>
    </source>
</evidence>
<feature type="domain" description="VOC" evidence="9">
    <location>
        <begin position="22"/>
        <end position="156"/>
    </location>
</feature>
<evidence type="ECO:0000256" key="4">
    <source>
        <dbReference type="ARBA" id="ARBA00022797"/>
    </source>
</evidence>
<dbReference type="PROSITE" id="PS51819">
    <property type="entry name" value="VOC"/>
    <property type="match status" value="1"/>
</dbReference>
<evidence type="ECO:0000256" key="8">
    <source>
        <dbReference type="RuleBase" id="RU000683"/>
    </source>
</evidence>
<keyword evidence="5 8" id="KW-0223">Dioxygenase</keyword>
<dbReference type="InterPro" id="IPR037523">
    <property type="entry name" value="VOC_core"/>
</dbReference>
<comment type="similarity">
    <text evidence="2 8">Belongs to the extradiol ring-cleavage dioxygenase family.</text>
</comment>
<keyword evidence="3" id="KW-0479">Metal-binding</keyword>
<dbReference type="AlphaFoldDB" id="A0A2P7SRZ1"/>
<dbReference type="PANTHER" id="PTHR21366">
    <property type="entry name" value="GLYOXALASE FAMILY PROTEIN"/>
    <property type="match status" value="1"/>
</dbReference>
<organism evidence="10 11">
    <name type="scientific">Kumtagia ephedrae</name>
    <dbReference type="NCBI Taxonomy" id="2116701"/>
    <lineage>
        <taxon>Bacteria</taxon>
        <taxon>Pseudomonadati</taxon>
        <taxon>Pseudomonadota</taxon>
        <taxon>Alphaproteobacteria</taxon>
        <taxon>Hyphomicrobiales</taxon>
        <taxon>Phyllobacteriaceae</taxon>
        <taxon>Kumtagia</taxon>
    </lineage>
</organism>
<dbReference type="RefSeq" id="WP_106770581.1">
    <property type="nucleotide sequence ID" value="NZ_PXYK01000002.1"/>
</dbReference>
<evidence type="ECO:0000313" key="11">
    <source>
        <dbReference type="Proteomes" id="UP000241229"/>
    </source>
</evidence>
<accession>A0A2P7SRZ1</accession>
<keyword evidence="11" id="KW-1185">Reference proteome</keyword>
<keyword evidence="7 8" id="KW-0408">Iron</keyword>
<evidence type="ECO:0000313" key="10">
    <source>
        <dbReference type="EMBL" id="PSJ65241.1"/>
    </source>
</evidence>
<evidence type="ECO:0000256" key="2">
    <source>
        <dbReference type="ARBA" id="ARBA00008784"/>
    </source>
</evidence>
<comment type="caution">
    <text evidence="10">The sequence shown here is derived from an EMBL/GenBank/DDBJ whole genome shotgun (WGS) entry which is preliminary data.</text>
</comment>
<dbReference type="PROSITE" id="PS00082">
    <property type="entry name" value="EXTRADIOL_DIOXYGENAS"/>
    <property type="match status" value="1"/>
</dbReference>
<gene>
    <name evidence="10" type="ORF">C7I84_02530</name>
</gene>
<dbReference type="Proteomes" id="UP000241229">
    <property type="component" value="Unassembled WGS sequence"/>
</dbReference>
<dbReference type="InterPro" id="IPR004360">
    <property type="entry name" value="Glyas_Fos-R_dOase_dom"/>
</dbReference>
<dbReference type="InterPro" id="IPR050383">
    <property type="entry name" value="GlyoxalaseI/FosfomycinResist"/>
</dbReference>
<sequence length="206" mass="23296">MDQQLEAPRVATPRNPGLTPTMLNHAAWVTHDVAATHDFYTRIMGMEIASTVIDDKVPSTGDAFPYFHIFFKMKDGSTFAFFEAPGLPAPAKSTHPAYDIFNHIALEVPSREDIMKWYDWLKLNGLDVVGPTDHKGLILSIYFHDPNGVRLEITTPLDKDWNNHTENAKEDFALWVGTKERAKREGKDVAGELVKLAEDLRKRYGD</sequence>
<dbReference type="GO" id="GO:0051213">
    <property type="term" value="F:dioxygenase activity"/>
    <property type="evidence" value="ECO:0007669"/>
    <property type="project" value="UniProtKB-KW"/>
</dbReference>
<dbReference type="OrthoDB" id="9803142at2"/>
<evidence type="ECO:0000256" key="7">
    <source>
        <dbReference type="ARBA" id="ARBA00023004"/>
    </source>
</evidence>
<dbReference type="SUPFAM" id="SSF54593">
    <property type="entry name" value="Glyoxalase/Bleomycin resistance protein/Dihydroxybiphenyl dioxygenase"/>
    <property type="match status" value="1"/>
</dbReference>
<comment type="cofactor">
    <cofactor evidence="1 8">
        <name>Fe(2+)</name>
        <dbReference type="ChEBI" id="CHEBI:29033"/>
    </cofactor>
</comment>
<name>A0A2P7SRZ1_9HYPH</name>
<reference evidence="10 11" key="1">
    <citation type="submission" date="2018-03" db="EMBL/GenBank/DDBJ databases">
        <title>The draft genome of Mesorhizobium sp. 6GN-30.</title>
        <authorList>
            <person name="Liu L."/>
            <person name="Li L."/>
            <person name="Wang T."/>
            <person name="Zhang X."/>
            <person name="Liang L."/>
        </authorList>
    </citation>
    <scope>NUCLEOTIDE SEQUENCE [LARGE SCALE GENOMIC DNA]</scope>
    <source>
        <strain evidence="10 11">6GN30</strain>
    </source>
</reference>
<evidence type="ECO:0000256" key="1">
    <source>
        <dbReference type="ARBA" id="ARBA00001954"/>
    </source>
</evidence>
<dbReference type="Gene3D" id="3.10.180.10">
    <property type="entry name" value="2,3-Dihydroxybiphenyl 1,2-Dioxygenase, domain 1"/>
    <property type="match status" value="1"/>
</dbReference>
<protein>
    <submittedName>
        <fullName evidence="10">VOC family protein</fullName>
    </submittedName>
</protein>
<dbReference type="InterPro" id="IPR029068">
    <property type="entry name" value="Glyas_Bleomycin-R_OHBP_Dase"/>
</dbReference>
<evidence type="ECO:0000256" key="6">
    <source>
        <dbReference type="ARBA" id="ARBA00023002"/>
    </source>
</evidence>
<proteinExistence type="inferred from homology"/>
<dbReference type="CDD" id="cd06587">
    <property type="entry name" value="VOC"/>
    <property type="match status" value="1"/>
</dbReference>
<evidence type="ECO:0000256" key="3">
    <source>
        <dbReference type="ARBA" id="ARBA00022723"/>
    </source>
</evidence>
<keyword evidence="4 8" id="KW-0058">Aromatic hydrocarbons catabolism</keyword>
<evidence type="ECO:0000259" key="9">
    <source>
        <dbReference type="PROSITE" id="PS51819"/>
    </source>
</evidence>
<dbReference type="EMBL" id="PXYK01000002">
    <property type="protein sequence ID" value="PSJ65241.1"/>
    <property type="molecule type" value="Genomic_DNA"/>
</dbReference>
<keyword evidence="6 8" id="KW-0560">Oxidoreductase</keyword>
<dbReference type="PANTHER" id="PTHR21366:SF30">
    <property type="entry name" value="BLL2330 PROTEIN"/>
    <property type="match status" value="1"/>
</dbReference>
<dbReference type="InterPro" id="IPR000486">
    <property type="entry name" value="Xdiol_ring_cleave_dOase_1/2"/>
</dbReference>
<dbReference type="Pfam" id="PF00903">
    <property type="entry name" value="Glyoxalase"/>
    <property type="match status" value="1"/>
</dbReference>
<dbReference type="GO" id="GO:0008198">
    <property type="term" value="F:ferrous iron binding"/>
    <property type="evidence" value="ECO:0007669"/>
    <property type="project" value="InterPro"/>
</dbReference>